<evidence type="ECO:0000313" key="2">
    <source>
        <dbReference type="EnsemblPlants" id="OBART03G18490.1"/>
    </source>
</evidence>
<sequence length="410" mass="44945">MDTFWILRVGEEKVWRKIVRRSAVATEPSVISINVCRAPSIRLHDCLHWMASASASSRPLVAAFNMALEEFRLMETPEQWTEARNPASSAARVLCALADEQVAAGATDAFGVWVLEDYSDPRSSWRLRWKIDYSCGAAAAVVEVLPDGIDGGEEILLQLGSEEVMYNRGRRAPGEALPDDLVEEILLRLPAPSIGRCRAVCKAWLSRTSRPQMLGGGGFPRRVPDFLRAHAAHSCPATVTAAATVETRSRTTTPRGRSCTTVRIRRLGCKCSGAVASLVVSFVSASEQGRSMTAAIGFWDGILCAAHILFAPRRGVERYVLCNPLTEACTIVPAPATDGFLVGGYAHPTTSRFHIMHANFFTMMETFWILRLGENSVWREVRRPTLAILHAPLVRLHGCLQWLASSASSA</sequence>
<dbReference type="Pfam" id="PF00646">
    <property type="entry name" value="F-box"/>
    <property type="match status" value="1"/>
</dbReference>
<accession>A0A0D3FIU6</accession>
<dbReference type="InterPro" id="IPR050796">
    <property type="entry name" value="SCF_F-box_component"/>
</dbReference>
<dbReference type="Gramene" id="OBART03G18490.1">
    <property type="protein sequence ID" value="OBART03G18490.1"/>
    <property type="gene ID" value="OBART03G18490"/>
</dbReference>
<proteinExistence type="predicted"/>
<dbReference type="PaxDb" id="65489-OBART03G18490.1"/>
<dbReference type="HOGENOM" id="CLU_673327_0_0_1"/>
<keyword evidence="3" id="KW-1185">Reference proteome</keyword>
<dbReference type="PANTHER" id="PTHR31672:SF2">
    <property type="entry name" value="F-BOX DOMAIN-CONTAINING PROTEIN"/>
    <property type="match status" value="1"/>
</dbReference>
<dbReference type="AlphaFoldDB" id="A0A0D3FIU6"/>
<dbReference type="Proteomes" id="UP000026960">
    <property type="component" value="Chromosome 3"/>
</dbReference>
<dbReference type="Gene3D" id="1.20.1280.50">
    <property type="match status" value="1"/>
</dbReference>
<evidence type="ECO:0000313" key="3">
    <source>
        <dbReference type="Proteomes" id="UP000026960"/>
    </source>
</evidence>
<dbReference type="SUPFAM" id="SSF81383">
    <property type="entry name" value="F-box domain"/>
    <property type="match status" value="1"/>
</dbReference>
<reference evidence="2" key="2">
    <citation type="submission" date="2015-03" db="UniProtKB">
        <authorList>
            <consortium name="EnsemblPlants"/>
        </authorList>
    </citation>
    <scope>IDENTIFICATION</scope>
</reference>
<dbReference type="PANTHER" id="PTHR31672">
    <property type="entry name" value="BNACNNG10540D PROTEIN"/>
    <property type="match status" value="1"/>
</dbReference>
<feature type="domain" description="F-box" evidence="1">
    <location>
        <begin position="177"/>
        <end position="206"/>
    </location>
</feature>
<dbReference type="InterPro" id="IPR036047">
    <property type="entry name" value="F-box-like_dom_sf"/>
</dbReference>
<protein>
    <recommendedName>
        <fullName evidence="1">F-box domain-containing protein</fullName>
    </recommendedName>
</protein>
<reference evidence="2" key="1">
    <citation type="journal article" date="2009" name="Rice">
        <title>De Novo Next Generation Sequencing of Plant Genomes.</title>
        <authorList>
            <person name="Rounsley S."/>
            <person name="Marri P.R."/>
            <person name="Yu Y."/>
            <person name="He R."/>
            <person name="Sisneros N."/>
            <person name="Goicoechea J.L."/>
            <person name="Lee S.J."/>
            <person name="Angelova A."/>
            <person name="Kudrna D."/>
            <person name="Luo M."/>
            <person name="Affourtit J."/>
            <person name="Desany B."/>
            <person name="Knight J."/>
            <person name="Niazi F."/>
            <person name="Egholm M."/>
            <person name="Wing R.A."/>
        </authorList>
    </citation>
    <scope>NUCLEOTIDE SEQUENCE [LARGE SCALE GENOMIC DNA]</scope>
    <source>
        <strain evidence="2">cv. IRGC 105608</strain>
    </source>
</reference>
<evidence type="ECO:0000259" key="1">
    <source>
        <dbReference type="Pfam" id="PF00646"/>
    </source>
</evidence>
<organism evidence="2">
    <name type="scientific">Oryza barthii</name>
    <dbReference type="NCBI Taxonomy" id="65489"/>
    <lineage>
        <taxon>Eukaryota</taxon>
        <taxon>Viridiplantae</taxon>
        <taxon>Streptophyta</taxon>
        <taxon>Embryophyta</taxon>
        <taxon>Tracheophyta</taxon>
        <taxon>Spermatophyta</taxon>
        <taxon>Magnoliopsida</taxon>
        <taxon>Liliopsida</taxon>
        <taxon>Poales</taxon>
        <taxon>Poaceae</taxon>
        <taxon>BOP clade</taxon>
        <taxon>Oryzoideae</taxon>
        <taxon>Oryzeae</taxon>
        <taxon>Oryzinae</taxon>
        <taxon>Oryza</taxon>
    </lineage>
</organism>
<name>A0A0D3FIU6_9ORYZ</name>
<dbReference type="CDD" id="cd22157">
    <property type="entry name" value="F-box_AtFBW1-like"/>
    <property type="match status" value="1"/>
</dbReference>
<dbReference type="InterPro" id="IPR001810">
    <property type="entry name" value="F-box_dom"/>
</dbReference>
<dbReference type="EnsemblPlants" id="OBART03G18490.1">
    <property type="protein sequence ID" value="OBART03G18490.1"/>
    <property type="gene ID" value="OBART03G18490"/>
</dbReference>